<dbReference type="EMBL" id="JALNMH010000009">
    <property type="protein sequence ID" value="MCK7594302.1"/>
    <property type="molecule type" value="Genomic_DNA"/>
</dbReference>
<dbReference type="PANTHER" id="PTHR30469:SF15">
    <property type="entry name" value="HLYD FAMILY OF SECRETION PROTEINS"/>
    <property type="match status" value="1"/>
</dbReference>
<evidence type="ECO:0000259" key="3">
    <source>
        <dbReference type="Pfam" id="PF25989"/>
    </source>
</evidence>
<accession>A0ABT0GIX4</accession>
<evidence type="ECO:0000256" key="2">
    <source>
        <dbReference type="SAM" id="SignalP"/>
    </source>
</evidence>
<dbReference type="RefSeq" id="WP_248209349.1">
    <property type="nucleotide sequence ID" value="NZ_JALNMH010000009.1"/>
</dbReference>
<dbReference type="NCBIfam" id="TIGR01730">
    <property type="entry name" value="RND_mfp"/>
    <property type="match status" value="1"/>
</dbReference>
<dbReference type="Pfam" id="PF25989">
    <property type="entry name" value="YknX_C"/>
    <property type="match status" value="1"/>
</dbReference>
<comment type="similarity">
    <text evidence="1">Belongs to the membrane fusion protein (MFP) (TC 8.A.1) family.</text>
</comment>
<dbReference type="InterPro" id="IPR058637">
    <property type="entry name" value="YknX-like_C"/>
</dbReference>
<comment type="caution">
    <text evidence="4">The sequence shown here is derived from an EMBL/GenBank/DDBJ whole genome shotgun (WGS) entry which is preliminary data.</text>
</comment>
<dbReference type="Proteomes" id="UP001431449">
    <property type="component" value="Unassembled WGS sequence"/>
</dbReference>
<keyword evidence="2" id="KW-0732">Signal</keyword>
<protein>
    <submittedName>
        <fullName evidence="4">Efflux RND transporter periplasmic adaptor subunit</fullName>
    </submittedName>
</protein>
<gene>
    <name evidence="4" type="ORF">M0G41_11555</name>
</gene>
<reference evidence="4" key="1">
    <citation type="submission" date="2022-04" db="EMBL/GenBank/DDBJ databases">
        <title>Lysobacter sp. CAU 1642 isolated from sea sand.</title>
        <authorList>
            <person name="Kim W."/>
        </authorList>
    </citation>
    <scope>NUCLEOTIDE SEQUENCE</scope>
    <source>
        <strain evidence="4">CAU 1642</strain>
    </source>
</reference>
<proteinExistence type="inferred from homology"/>
<dbReference type="Gene3D" id="2.40.420.20">
    <property type="match status" value="1"/>
</dbReference>
<dbReference type="Gene3D" id="1.10.287.470">
    <property type="entry name" value="Helix hairpin bin"/>
    <property type="match status" value="1"/>
</dbReference>
<dbReference type="InterPro" id="IPR006143">
    <property type="entry name" value="RND_pump_MFP"/>
</dbReference>
<organism evidence="4 5">
    <name type="scientific">Pseudomarimonas salicorniae</name>
    <dbReference type="NCBI Taxonomy" id="2933270"/>
    <lineage>
        <taxon>Bacteria</taxon>
        <taxon>Pseudomonadati</taxon>
        <taxon>Pseudomonadota</taxon>
        <taxon>Gammaproteobacteria</taxon>
        <taxon>Lysobacterales</taxon>
        <taxon>Lysobacteraceae</taxon>
        <taxon>Pseudomarimonas</taxon>
    </lineage>
</organism>
<name>A0ABT0GIX4_9GAMM</name>
<dbReference type="Gene3D" id="2.40.30.170">
    <property type="match status" value="1"/>
</dbReference>
<keyword evidence="5" id="KW-1185">Reference proteome</keyword>
<dbReference type="PANTHER" id="PTHR30469">
    <property type="entry name" value="MULTIDRUG RESISTANCE PROTEIN MDTA"/>
    <property type="match status" value="1"/>
</dbReference>
<dbReference type="SUPFAM" id="SSF111369">
    <property type="entry name" value="HlyD-like secretion proteins"/>
    <property type="match status" value="1"/>
</dbReference>
<sequence>MYRPLLSGLALLAIASLPLQAQSPPPPAVVSVASAELRAVAPLLWTPASAVSRQDARIAAEASGRLVSLAEIGDAVEAGAVLARVDDTALKLAVAEAVAARDRLVARLEYVRSQRERLSQLAAQGTVSRAQAEEQAAEQHMLEREREGAEVAVRQARHRLSLATVRAPFAGTVVERLAAEGEFLSPGLPLLRLVDTAGVELQARAPVSLSALLGQGDAVDVRQGETRLRGTVRAVVPVGDAASRQFELRVALDGPAPLIGSAMEVGLPRAAASDQLAVPQDAVVLRPGERYVVRVSAENTAERVPVELGATVDQWVSVSGELKAGDRLVVRGAERVRPGQALQIQNEAALAGLGGDGAVGGSR</sequence>
<feature type="chain" id="PRO_5046348962" evidence="2">
    <location>
        <begin position="22"/>
        <end position="363"/>
    </location>
</feature>
<dbReference type="Gene3D" id="2.40.50.100">
    <property type="match status" value="1"/>
</dbReference>
<evidence type="ECO:0000313" key="5">
    <source>
        <dbReference type="Proteomes" id="UP001431449"/>
    </source>
</evidence>
<evidence type="ECO:0000313" key="4">
    <source>
        <dbReference type="EMBL" id="MCK7594302.1"/>
    </source>
</evidence>
<feature type="domain" description="YknX-like C-terminal permuted SH3-like" evidence="3">
    <location>
        <begin position="276"/>
        <end position="342"/>
    </location>
</feature>
<feature type="signal peptide" evidence="2">
    <location>
        <begin position="1"/>
        <end position="21"/>
    </location>
</feature>
<evidence type="ECO:0000256" key="1">
    <source>
        <dbReference type="ARBA" id="ARBA00009477"/>
    </source>
</evidence>